<dbReference type="STRING" id="1802312.A3C06_03285"/>
<name>A0A1G2MUF7_9BACT</name>
<comment type="caution">
    <text evidence="2">The sequence shown here is derived from an EMBL/GenBank/DDBJ whole genome shotgun (WGS) entry which is preliminary data.</text>
</comment>
<dbReference type="PANTHER" id="PTHR33993:SF2">
    <property type="entry name" value="VOC DOMAIN-CONTAINING PROTEIN"/>
    <property type="match status" value="1"/>
</dbReference>
<dbReference type="Pfam" id="PF18029">
    <property type="entry name" value="Glyoxalase_6"/>
    <property type="match status" value="1"/>
</dbReference>
<dbReference type="AlphaFoldDB" id="A0A1G2MUF7"/>
<dbReference type="InterPro" id="IPR037523">
    <property type="entry name" value="VOC_core"/>
</dbReference>
<dbReference type="InterPro" id="IPR029068">
    <property type="entry name" value="Glyas_Bleomycin-R_OHBP_Dase"/>
</dbReference>
<dbReference type="CDD" id="cd07247">
    <property type="entry name" value="SgaA_N_like"/>
    <property type="match status" value="1"/>
</dbReference>
<evidence type="ECO:0000259" key="1">
    <source>
        <dbReference type="PROSITE" id="PS51819"/>
    </source>
</evidence>
<protein>
    <recommendedName>
        <fullName evidence="1">VOC domain-containing protein</fullName>
    </recommendedName>
</protein>
<sequence>MPPGYEQSWHFEIQAANPKRASTFYKNVFGWKIDQWGKQRYWMVMTARKGSKEAGINGGLLVRKGAGPKKGQAVNAFVCTVQVSDIDATIKKVKAAGGTVAVQKFAFPGMEWQAYYKDTEGNIFGIHQTDKKAK</sequence>
<proteinExistence type="predicted"/>
<organism evidence="2 3">
    <name type="scientific">Candidatus Taylorbacteria bacterium RIFCSPHIGHO2_02_FULL_46_13</name>
    <dbReference type="NCBI Taxonomy" id="1802312"/>
    <lineage>
        <taxon>Bacteria</taxon>
        <taxon>Candidatus Tayloriibacteriota</taxon>
    </lineage>
</organism>
<feature type="domain" description="VOC" evidence="1">
    <location>
        <begin position="7"/>
        <end position="129"/>
    </location>
</feature>
<dbReference type="Gene3D" id="3.10.180.10">
    <property type="entry name" value="2,3-Dihydroxybiphenyl 1,2-Dioxygenase, domain 1"/>
    <property type="match status" value="1"/>
</dbReference>
<evidence type="ECO:0000313" key="2">
    <source>
        <dbReference type="EMBL" id="OHA26571.1"/>
    </source>
</evidence>
<dbReference type="InterPro" id="IPR041581">
    <property type="entry name" value="Glyoxalase_6"/>
</dbReference>
<gene>
    <name evidence="2" type="ORF">A3C06_03285</name>
</gene>
<dbReference type="InterPro" id="IPR052164">
    <property type="entry name" value="Anthracycline_SecMetBiosynth"/>
</dbReference>
<accession>A0A1G2MUF7</accession>
<dbReference type="PROSITE" id="PS51819">
    <property type="entry name" value="VOC"/>
    <property type="match status" value="1"/>
</dbReference>
<reference evidence="2 3" key="1">
    <citation type="journal article" date="2016" name="Nat. Commun.">
        <title>Thousands of microbial genomes shed light on interconnected biogeochemical processes in an aquifer system.</title>
        <authorList>
            <person name="Anantharaman K."/>
            <person name="Brown C.T."/>
            <person name="Hug L.A."/>
            <person name="Sharon I."/>
            <person name="Castelle C.J."/>
            <person name="Probst A.J."/>
            <person name="Thomas B.C."/>
            <person name="Singh A."/>
            <person name="Wilkins M.J."/>
            <person name="Karaoz U."/>
            <person name="Brodie E.L."/>
            <person name="Williams K.H."/>
            <person name="Hubbard S.S."/>
            <person name="Banfield J.F."/>
        </authorList>
    </citation>
    <scope>NUCLEOTIDE SEQUENCE [LARGE SCALE GENOMIC DNA]</scope>
</reference>
<evidence type="ECO:0000313" key="3">
    <source>
        <dbReference type="Proteomes" id="UP000177565"/>
    </source>
</evidence>
<dbReference type="EMBL" id="MHRQ01000020">
    <property type="protein sequence ID" value="OHA26571.1"/>
    <property type="molecule type" value="Genomic_DNA"/>
</dbReference>
<dbReference type="SUPFAM" id="SSF54593">
    <property type="entry name" value="Glyoxalase/Bleomycin resistance protein/Dihydroxybiphenyl dioxygenase"/>
    <property type="match status" value="1"/>
</dbReference>
<dbReference type="Proteomes" id="UP000177565">
    <property type="component" value="Unassembled WGS sequence"/>
</dbReference>
<dbReference type="PANTHER" id="PTHR33993">
    <property type="entry name" value="GLYOXALASE-RELATED"/>
    <property type="match status" value="1"/>
</dbReference>